<accession>A0A093UVG4</accession>
<protein>
    <submittedName>
        <fullName evidence="7">Peroxisomal membrane protein PMP27</fullName>
    </submittedName>
</protein>
<feature type="compositionally biased region" description="Basic and acidic residues" evidence="5">
    <location>
        <begin position="188"/>
        <end position="200"/>
    </location>
</feature>
<dbReference type="Pfam" id="PF05648">
    <property type="entry name" value="PEX11"/>
    <property type="match status" value="1"/>
</dbReference>
<dbReference type="PANTHER" id="PTHR12652">
    <property type="entry name" value="PEROXISOMAL BIOGENESIS FACTOR 11"/>
    <property type="match status" value="1"/>
</dbReference>
<keyword evidence="2 6" id="KW-0472">Membrane</keyword>
<feature type="region of interest" description="Disordered" evidence="5">
    <location>
        <begin position="180"/>
        <end position="200"/>
    </location>
</feature>
<dbReference type="AlphaFoldDB" id="A0A093UVG4"/>
<comment type="caution">
    <text evidence="7">The sequence shown here is derived from an EMBL/GenBank/DDBJ whole genome shotgun (WGS) entry which is preliminary data.</text>
</comment>
<evidence type="ECO:0000256" key="3">
    <source>
        <dbReference type="ARBA" id="ARBA00023140"/>
    </source>
</evidence>
<dbReference type="GO" id="GO:0005778">
    <property type="term" value="C:peroxisomal membrane"/>
    <property type="evidence" value="ECO:0007669"/>
    <property type="project" value="UniProtKB-SubCell"/>
</dbReference>
<feature type="transmembrane region" description="Helical" evidence="6">
    <location>
        <begin position="124"/>
        <end position="146"/>
    </location>
</feature>
<comment type="subcellular location">
    <subcellularLocation>
        <location evidence="4">Peroxisome membrane</location>
    </subcellularLocation>
</comment>
<keyword evidence="6" id="KW-0812">Transmembrane</keyword>
<keyword evidence="6" id="KW-1133">Transmembrane helix</keyword>
<keyword evidence="1" id="KW-0962">Peroxisome biogenesis</keyword>
<organism evidence="7">
    <name type="scientific">Talaromyces marneffei PM1</name>
    <dbReference type="NCBI Taxonomy" id="1077442"/>
    <lineage>
        <taxon>Eukaryota</taxon>
        <taxon>Fungi</taxon>
        <taxon>Dikarya</taxon>
        <taxon>Ascomycota</taxon>
        <taxon>Pezizomycotina</taxon>
        <taxon>Eurotiomycetes</taxon>
        <taxon>Eurotiomycetidae</taxon>
        <taxon>Eurotiales</taxon>
        <taxon>Trichocomaceae</taxon>
        <taxon>Talaromyces</taxon>
        <taxon>Talaromyces sect. Talaromyces</taxon>
    </lineage>
</organism>
<sequence length="255" mass="28130">MATPQKTPTIKVTKQPPPLKAPPPVWKQFSNFTNAHPLGIEKTLRFIQAVCTILSSSIFISYIPNSVYAVKSASVKNQIGLARRYLRFFKFIDCFDAGYKAWLVPAPLESDAVKKIASVGKWSFLGVYFFMENLTILDAMGIWVTPWAQDVFLECHKWWFFGLALSVMGSTINIFFPASEPAAPSSTSEKKPATEKKEKKPDLTPLVKSLIVDACDIVIPGSVLGWIPASSTQVGIVMIISTLIASGDIWAQANK</sequence>
<gene>
    <name evidence="7" type="ORF">GQ26_0540010</name>
</gene>
<evidence type="ECO:0000256" key="4">
    <source>
        <dbReference type="ARBA" id="ARBA00046271"/>
    </source>
</evidence>
<dbReference type="GO" id="GO:0016559">
    <property type="term" value="P:peroxisome fission"/>
    <property type="evidence" value="ECO:0007669"/>
    <property type="project" value="InterPro"/>
</dbReference>
<evidence type="ECO:0000256" key="5">
    <source>
        <dbReference type="SAM" id="MobiDB-lite"/>
    </source>
</evidence>
<dbReference type="PANTHER" id="PTHR12652:SF23">
    <property type="entry name" value="MICROBODY (PEROXISOME) PROLIFERATION PROTEIN PEROXIN 11B (EUROFUNG)"/>
    <property type="match status" value="1"/>
</dbReference>
<dbReference type="InterPro" id="IPR008733">
    <property type="entry name" value="PEX11"/>
</dbReference>
<reference key="1">
    <citation type="journal article" date="2014" name="PLoS Genet.">
        <title>Signature Gene Expression Reveals Novel Clues to the Molecular Mechanisms of Dimorphic Transition in Penicillium marneffei.</title>
        <authorList>
            <person name="Yang E."/>
            <person name="Wang G."/>
            <person name="Cai J."/>
            <person name="Woo P.C."/>
            <person name="Lau S.K."/>
            <person name="Yuen K.-Y."/>
            <person name="Chow W.-N."/>
            <person name="Lin X."/>
        </authorList>
    </citation>
    <scope>NUCLEOTIDE SEQUENCE [LARGE SCALE GENOMIC DNA]</scope>
    <source>
        <strain>PM1</strain>
    </source>
</reference>
<dbReference type="EMBL" id="JPOX01000054">
    <property type="protein sequence ID" value="KFX41729.1"/>
    <property type="molecule type" value="Genomic_DNA"/>
</dbReference>
<evidence type="ECO:0000256" key="1">
    <source>
        <dbReference type="ARBA" id="ARBA00022593"/>
    </source>
</evidence>
<name>A0A093UVG4_TALMA</name>
<evidence type="ECO:0000256" key="6">
    <source>
        <dbReference type="SAM" id="Phobius"/>
    </source>
</evidence>
<reference evidence="7" key="2">
    <citation type="journal article" date="2014" name="PLoS Genet.">
        <title>Signature gene expression reveals novel clues to the molecular mechanisms of dimorphic transition in Penicillium marneffei.</title>
        <authorList>
            <person name="Yang E."/>
            <person name="Wang G."/>
            <person name="Cai J."/>
            <person name="Woo P.C."/>
            <person name="Lau S.K."/>
            <person name="Yuen K.-Y."/>
            <person name="Chow W.-N."/>
            <person name="Lin X."/>
        </authorList>
    </citation>
    <scope>NUCLEOTIDE SEQUENCE</scope>
    <source>
        <strain evidence="7">PM1</strain>
    </source>
</reference>
<keyword evidence="3" id="KW-0576">Peroxisome</keyword>
<dbReference type="eggNOG" id="ENOG502SS81">
    <property type="taxonomic scope" value="Eukaryota"/>
</dbReference>
<feature type="transmembrane region" description="Helical" evidence="6">
    <location>
        <begin position="158"/>
        <end position="176"/>
    </location>
</feature>
<evidence type="ECO:0000313" key="7">
    <source>
        <dbReference type="EMBL" id="KFX41729.1"/>
    </source>
</evidence>
<evidence type="ECO:0000256" key="2">
    <source>
        <dbReference type="ARBA" id="ARBA00023136"/>
    </source>
</evidence>
<proteinExistence type="predicted"/>
<dbReference type="HOGENOM" id="CLU_049216_1_1_1"/>